<dbReference type="Gene3D" id="3.40.50.300">
    <property type="entry name" value="P-loop containing nucleotide triphosphate hydrolases"/>
    <property type="match status" value="1"/>
</dbReference>
<name>A0A0C9SXF7_PAXIN</name>
<dbReference type="Proteomes" id="UP000053647">
    <property type="component" value="Unassembled WGS sequence"/>
</dbReference>
<dbReference type="PANTHER" id="PTHR24223:SF415">
    <property type="entry name" value="FI20190P1"/>
    <property type="match status" value="1"/>
</dbReference>
<evidence type="ECO:0000313" key="5">
    <source>
        <dbReference type="Proteomes" id="UP000053647"/>
    </source>
</evidence>
<dbReference type="EMBL" id="KN819343">
    <property type="protein sequence ID" value="KIJ14419.1"/>
    <property type="molecule type" value="Genomic_DNA"/>
</dbReference>
<dbReference type="InterPro" id="IPR050173">
    <property type="entry name" value="ABC_transporter_C-like"/>
</dbReference>
<feature type="compositionally biased region" description="Polar residues" evidence="3">
    <location>
        <begin position="9"/>
        <end position="19"/>
    </location>
</feature>
<reference evidence="5" key="2">
    <citation type="submission" date="2015-01" db="EMBL/GenBank/DDBJ databases">
        <title>Evolutionary Origins and Diversification of the Mycorrhizal Mutualists.</title>
        <authorList>
            <consortium name="DOE Joint Genome Institute"/>
            <consortium name="Mycorrhizal Genomics Consortium"/>
            <person name="Kohler A."/>
            <person name="Kuo A."/>
            <person name="Nagy L.G."/>
            <person name="Floudas D."/>
            <person name="Copeland A."/>
            <person name="Barry K.W."/>
            <person name="Cichocki N."/>
            <person name="Veneault-Fourrey C."/>
            <person name="LaButti K."/>
            <person name="Lindquist E.A."/>
            <person name="Lipzen A."/>
            <person name="Lundell T."/>
            <person name="Morin E."/>
            <person name="Murat C."/>
            <person name="Riley R."/>
            <person name="Ohm R."/>
            <person name="Sun H."/>
            <person name="Tunlid A."/>
            <person name="Henrissat B."/>
            <person name="Grigoriev I.V."/>
            <person name="Hibbett D.S."/>
            <person name="Martin F."/>
        </authorList>
    </citation>
    <scope>NUCLEOTIDE SEQUENCE [LARGE SCALE GENOMIC DNA]</scope>
    <source>
        <strain evidence="5">ATCC 200175</strain>
    </source>
</reference>
<dbReference type="GO" id="GO:0042626">
    <property type="term" value="F:ATPase-coupled transmembrane transporter activity"/>
    <property type="evidence" value="ECO:0007669"/>
    <property type="project" value="TreeGrafter"/>
</dbReference>
<feature type="region of interest" description="Disordered" evidence="3">
    <location>
        <begin position="1"/>
        <end position="34"/>
    </location>
</feature>
<reference evidence="4 5" key="1">
    <citation type="submission" date="2014-06" db="EMBL/GenBank/DDBJ databases">
        <authorList>
            <consortium name="DOE Joint Genome Institute"/>
            <person name="Kuo A."/>
            <person name="Kohler A."/>
            <person name="Nagy L.G."/>
            <person name="Floudas D."/>
            <person name="Copeland A."/>
            <person name="Barry K.W."/>
            <person name="Cichocki N."/>
            <person name="Veneault-Fourrey C."/>
            <person name="LaButti K."/>
            <person name="Lindquist E.A."/>
            <person name="Lipzen A."/>
            <person name="Lundell T."/>
            <person name="Morin E."/>
            <person name="Murat C."/>
            <person name="Sun H."/>
            <person name="Tunlid A."/>
            <person name="Henrissat B."/>
            <person name="Grigoriev I.V."/>
            <person name="Hibbett D.S."/>
            <person name="Martin F."/>
            <person name="Nordberg H.P."/>
            <person name="Cantor M.N."/>
            <person name="Hua S.X."/>
        </authorList>
    </citation>
    <scope>NUCLEOTIDE SEQUENCE [LARGE SCALE GENOMIC DNA]</scope>
    <source>
        <strain evidence="4 5">ATCC 200175</strain>
    </source>
</reference>
<accession>A0A0C9SXF7</accession>
<dbReference type="GO" id="GO:0005524">
    <property type="term" value="F:ATP binding"/>
    <property type="evidence" value="ECO:0007669"/>
    <property type="project" value="UniProtKB-KW"/>
</dbReference>
<keyword evidence="2" id="KW-0067">ATP-binding</keyword>
<evidence type="ECO:0000256" key="3">
    <source>
        <dbReference type="SAM" id="MobiDB-lite"/>
    </source>
</evidence>
<evidence type="ECO:0008006" key="6">
    <source>
        <dbReference type="Google" id="ProtNLM"/>
    </source>
</evidence>
<evidence type="ECO:0000256" key="2">
    <source>
        <dbReference type="ARBA" id="ARBA00022840"/>
    </source>
</evidence>
<organism evidence="4 5">
    <name type="scientific">Paxillus involutus ATCC 200175</name>
    <dbReference type="NCBI Taxonomy" id="664439"/>
    <lineage>
        <taxon>Eukaryota</taxon>
        <taxon>Fungi</taxon>
        <taxon>Dikarya</taxon>
        <taxon>Basidiomycota</taxon>
        <taxon>Agaricomycotina</taxon>
        <taxon>Agaricomycetes</taxon>
        <taxon>Agaricomycetidae</taxon>
        <taxon>Boletales</taxon>
        <taxon>Paxilineae</taxon>
        <taxon>Paxillaceae</taxon>
        <taxon>Paxillus</taxon>
    </lineage>
</organism>
<evidence type="ECO:0000256" key="1">
    <source>
        <dbReference type="ARBA" id="ARBA00022741"/>
    </source>
</evidence>
<dbReference type="SUPFAM" id="SSF52540">
    <property type="entry name" value="P-loop containing nucleoside triphosphate hydrolases"/>
    <property type="match status" value="1"/>
</dbReference>
<dbReference type="OrthoDB" id="2673058at2759"/>
<protein>
    <recommendedName>
        <fullName evidence="6">ABC transporter domain-containing protein</fullName>
    </recommendedName>
</protein>
<evidence type="ECO:0000313" key="4">
    <source>
        <dbReference type="EMBL" id="KIJ14419.1"/>
    </source>
</evidence>
<gene>
    <name evidence="4" type="ORF">PAXINDRAFT_116112</name>
</gene>
<sequence>MLSEHAYHSQRSLTTSTPFPTADDGASSGPSSVTTEIVSSSRFSITLDIQVSAGGSNFSQGQRQLIALARALLRRSIDFETEAKIQVTVREEFKDSLLLTVAHRLRTVIDYDRLITIVKFFFFQVAEFDTPLNLIRKENSIFRSMCAERNVHSTGSCCLRYTI</sequence>
<dbReference type="HOGENOM" id="CLU_1627613_0_0_1"/>
<dbReference type="AlphaFoldDB" id="A0A0C9SXF7"/>
<proteinExistence type="predicted"/>
<keyword evidence="5" id="KW-1185">Reference proteome</keyword>
<keyword evidence="1" id="KW-0547">Nucleotide-binding</keyword>
<dbReference type="GO" id="GO:0016020">
    <property type="term" value="C:membrane"/>
    <property type="evidence" value="ECO:0007669"/>
    <property type="project" value="TreeGrafter"/>
</dbReference>
<dbReference type="PANTHER" id="PTHR24223">
    <property type="entry name" value="ATP-BINDING CASSETTE SUB-FAMILY C"/>
    <property type="match status" value="1"/>
</dbReference>
<dbReference type="InterPro" id="IPR027417">
    <property type="entry name" value="P-loop_NTPase"/>
</dbReference>